<evidence type="ECO:0000256" key="1">
    <source>
        <dbReference type="ARBA" id="ARBA00004123"/>
    </source>
</evidence>
<keyword evidence="3" id="KW-0863">Zinc-finger</keyword>
<feature type="compositionally biased region" description="Low complexity" evidence="9">
    <location>
        <begin position="1"/>
        <end position="12"/>
    </location>
</feature>
<dbReference type="InterPro" id="IPR036236">
    <property type="entry name" value="Znf_C2H2_sf"/>
</dbReference>
<comment type="subcellular location">
    <subcellularLocation>
        <location evidence="1">Nucleus</location>
    </subcellularLocation>
</comment>
<evidence type="ECO:0000256" key="6">
    <source>
        <dbReference type="ARBA" id="ARBA00023125"/>
    </source>
</evidence>
<dbReference type="SUPFAM" id="SSF53098">
    <property type="entry name" value="Ribonuclease H-like"/>
    <property type="match status" value="1"/>
</dbReference>
<keyword evidence="2" id="KW-0479">Metal-binding</keyword>
<dbReference type="SMART" id="SM00614">
    <property type="entry name" value="ZnF_BED"/>
    <property type="match status" value="1"/>
</dbReference>
<gene>
    <name evidence="12" type="ORF">Tco_0774082</name>
</gene>
<dbReference type="Pfam" id="PF14372">
    <property type="entry name" value="hAT-like_RNase-H"/>
    <property type="match status" value="1"/>
</dbReference>
<evidence type="ECO:0000259" key="11">
    <source>
        <dbReference type="Pfam" id="PF14372"/>
    </source>
</evidence>
<evidence type="ECO:0000256" key="8">
    <source>
        <dbReference type="ARBA" id="ARBA00023242"/>
    </source>
</evidence>
<dbReference type="InterPro" id="IPR012337">
    <property type="entry name" value="RNaseH-like_sf"/>
</dbReference>
<dbReference type="PANTHER" id="PTHR46481:SF10">
    <property type="entry name" value="ZINC FINGER BED DOMAIN-CONTAINING PROTEIN 39"/>
    <property type="match status" value="1"/>
</dbReference>
<dbReference type="SUPFAM" id="SSF57667">
    <property type="entry name" value="beta-beta-alpha zinc fingers"/>
    <property type="match status" value="1"/>
</dbReference>
<dbReference type="Pfam" id="PF02892">
    <property type="entry name" value="zf-BED"/>
    <property type="match status" value="1"/>
</dbReference>
<evidence type="ECO:0000256" key="2">
    <source>
        <dbReference type="ARBA" id="ARBA00022723"/>
    </source>
</evidence>
<keyword evidence="7" id="KW-0804">Transcription</keyword>
<dbReference type="InterPro" id="IPR025525">
    <property type="entry name" value="hAT-like_transposase_RNase-H"/>
</dbReference>
<dbReference type="InterPro" id="IPR052035">
    <property type="entry name" value="ZnF_BED_domain_contain"/>
</dbReference>
<dbReference type="EMBL" id="BQNB010011506">
    <property type="protein sequence ID" value="GJS91446.1"/>
    <property type="molecule type" value="Genomic_DNA"/>
</dbReference>
<evidence type="ECO:0000256" key="4">
    <source>
        <dbReference type="ARBA" id="ARBA00022833"/>
    </source>
</evidence>
<evidence type="ECO:0000256" key="5">
    <source>
        <dbReference type="ARBA" id="ARBA00023015"/>
    </source>
</evidence>
<evidence type="ECO:0000256" key="3">
    <source>
        <dbReference type="ARBA" id="ARBA00022771"/>
    </source>
</evidence>
<feature type="domain" description="hAT-like transposase RNase-H fold" evidence="11">
    <location>
        <begin position="323"/>
        <end position="424"/>
    </location>
</feature>
<keyword evidence="4" id="KW-0862">Zinc</keyword>
<reference evidence="12" key="2">
    <citation type="submission" date="2022-01" db="EMBL/GenBank/DDBJ databases">
        <authorList>
            <person name="Yamashiro T."/>
            <person name="Shiraishi A."/>
            <person name="Satake H."/>
            <person name="Nakayama K."/>
        </authorList>
    </citation>
    <scope>NUCLEOTIDE SEQUENCE</scope>
</reference>
<evidence type="ECO:0000256" key="7">
    <source>
        <dbReference type="ARBA" id="ARBA00023163"/>
    </source>
</evidence>
<reference evidence="12" key="1">
    <citation type="journal article" date="2022" name="Int. J. Mol. Sci.">
        <title>Draft Genome of Tanacetum Coccineum: Genomic Comparison of Closely Related Tanacetum-Family Plants.</title>
        <authorList>
            <person name="Yamashiro T."/>
            <person name="Shiraishi A."/>
            <person name="Nakayama K."/>
            <person name="Satake H."/>
        </authorList>
    </citation>
    <scope>NUCLEOTIDE SEQUENCE</scope>
</reference>
<keyword evidence="5" id="KW-0805">Transcription regulation</keyword>
<sequence length="510" mass="58409">MSRQQSTSRQQSMEGDTGDDEASSATSKLHSLVWKCFETIEGATPSKRKARCNNCDKVYSANPSSGVSNLGRHMRKCFDFGEDGPPTKRAPLDQDINTTKEDVLGIYKREKSNLKKELEKVSSRICFTSDLWSSITSDGYMALTAHYVDEDWVLRKKVLNFSFVPPPHTDNAKYNDGLVESLKDHLGLNNVLLCDGKFLHVHCGAHVLNLIVQSGLKVIEKSIEKVQDSVKYVRGSGGRKKCFSECIAHLQFQCGRLVCQDVVTRWNSTYMMLDCALAYKNAYARLKLVDTNYESCLLEDEWIRIKEITKFLKPFYDITKLFSGNSYPTSNLYFLKVYKIQSNIEQAIHNSDPVISKMGKEMKTKFEKYWDEYCKVLSFAIIMDPRYKVKIIEYCLSKLEMATEVREEKVEDIVECLYDLYNEYEFSFETHDDPLGAKNANVNEGDTVDELDELGGFESFRSCFRGIETSEKSELTLYLEEPEIPRKTKIDVLQYWKENKQGTAIGFNGS</sequence>
<keyword evidence="6" id="KW-0238">DNA-binding</keyword>
<proteinExistence type="predicted"/>
<evidence type="ECO:0000313" key="13">
    <source>
        <dbReference type="Proteomes" id="UP001151760"/>
    </source>
</evidence>
<comment type="caution">
    <text evidence="12">The sequence shown here is derived from an EMBL/GenBank/DDBJ whole genome shotgun (WGS) entry which is preliminary data.</text>
</comment>
<feature type="domain" description="BED-type" evidence="10">
    <location>
        <begin position="31"/>
        <end position="77"/>
    </location>
</feature>
<protein>
    <submittedName>
        <fullName evidence="12">Zinc finger BED domain-containing protein RICESLEEPER 2-like protein</fullName>
    </submittedName>
</protein>
<keyword evidence="8" id="KW-0539">Nucleus</keyword>
<feature type="region of interest" description="Disordered" evidence="9">
    <location>
        <begin position="1"/>
        <end position="24"/>
    </location>
</feature>
<name>A0ABQ4ZPK7_9ASTR</name>
<evidence type="ECO:0000313" key="12">
    <source>
        <dbReference type="EMBL" id="GJS91446.1"/>
    </source>
</evidence>
<dbReference type="InterPro" id="IPR003656">
    <property type="entry name" value="Znf_BED"/>
</dbReference>
<dbReference type="Proteomes" id="UP001151760">
    <property type="component" value="Unassembled WGS sequence"/>
</dbReference>
<dbReference type="PANTHER" id="PTHR46481">
    <property type="entry name" value="ZINC FINGER BED DOMAIN-CONTAINING PROTEIN 4"/>
    <property type="match status" value="1"/>
</dbReference>
<accession>A0ABQ4ZPK7</accession>
<evidence type="ECO:0000259" key="10">
    <source>
        <dbReference type="Pfam" id="PF02892"/>
    </source>
</evidence>
<evidence type="ECO:0000256" key="9">
    <source>
        <dbReference type="SAM" id="MobiDB-lite"/>
    </source>
</evidence>
<organism evidence="12 13">
    <name type="scientific">Tanacetum coccineum</name>
    <dbReference type="NCBI Taxonomy" id="301880"/>
    <lineage>
        <taxon>Eukaryota</taxon>
        <taxon>Viridiplantae</taxon>
        <taxon>Streptophyta</taxon>
        <taxon>Embryophyta</taxon>
        <taxon>Tracheophyta</taxon>
        <taxon>Spermatophyta</taxon>
        <taxon>Magnoliopsida</taxon>
        <taxon>eudicotyledons</taxon>
        <taxon>Gunneridae</taxon>
        <taxon>Pentapetalae</taxon>
        <taxon>asterids</taxon>
        <taxon>campanulids</taxon>
        <taxon>Asterales</taxon>
        <taxon>Asteraceae</taxon>
        <taxon>Asteroideae</taxon>
        <taxon>Anthemideae</taxon>
        <taxon>Anthemidinae</taxon>
        <taxon>Tanacetum</taxon>
    </lineage>
</organism>
<keyword evidence="13" id="KW-1185">Reference proteome</keyword>